<reference evidence="7" key="1">
    <citation type="submission" date="2021-02" db="EMBL/GenBank/DDBJ databases">
        <authorList>
            <person name="Dougan E. K."/>
            <person name="Rhodes N."/>
            <person name="Thang M."/>
            <person name="Chan C."/>
        </authorList>
    </citation>
    <scope>NUCLEOTIDE SEQUENCE</scope>
</reference>
<accession>A0A812RIB8</accession>
<dbReference type="InterPro" id="IPR006155">
    <property type="entry name" value="Josephin"/>
</dbReference>
<dbReference type="GO" id="GO:0004843">
    <property type="term" value="F:cysteine-type deubiquitinase activity"/>
    <property type="evidence" value="ECO:0007669"/>
    <property type="project" value="UniProtKB-EC"/>
</dbReference>
<evidence type="ECO:0000256" key="4">
    <source>
        <dbReference type="ARBA" id="ARBA00022786"/>
    </source>
</evidence>
<dbReference type="Proteomes" id="UP000604046">
    <property type="component" value="Unassembled WGS sequence"/>
</dbReference>
<dbReference type="GO" id="GO:0006508">
    <property type="term" value="P:proteolysis"/>
    <property type="evidence" value="ECO:0007669"/>
    <property type="project" value="UniProtKB-KW"/>
</dbReference>
<proteinExistence type="predicted"/>
<dbReference type="GO" id="GO:0016579">
    <property type="term" value="P:protein deubiquitination"/>
    <property type="evidence" value="ECO:0007669"/>
    <property type="project" value="InterPro"/>
</dbReference>
<evidence type="ECO:0000259" key="6">
    <source>
        <dbReference type="Pfam" id="PF02099"/>
    </source>
</evidence>
<dbReference type="EMBL" id="CAJNDS010002336">
    <property type="protein sequence ID" value="CAE7438743.1"/>
    <property type="molecule type" value="Genomic_DNA"/>
</dbReference>
<gene>
    <name evidence="7" type="ORF">SNAT2548_LOCUS23837</name>
</gene>
<dbReference type="AlphaFoldDB" id="A0A812RIB8"/>
<protein>
    <recommendedName>
        <fullName evidence="2">ubiquitinyl hydrolase 1</fullName>
        <ecNumber evidence="2">3.4.19.12</ecNumber>
    </recommendedName>
</protein>
<evidence type="ECO:0000256" key="2">
    <source>
        <dbReference type="ARBA" id="ARBA00012759"/>
    </source>
</evidence>
<dbReference type="EC" id="3.4.19.12" evidence="2"/>
<evidence type="ECO:0000256" key="1">
    <source>
        <dbReference type="ARBA" id="ARBA00000707"/>
    </source>
</evidence>
<keyword evidence="8" id="KW-1185">Reference proteome</keyword>
<evidence type="ECO:0000256" key="3">
    <source>
        <dbReference type="ARBA" id="ARBA00022670"/>
    </source>
</evidence>
<evidence type="ECO:0000313" key="7">
    <source>
        <dbReference type="EMBL" id="CAE7438743.1"/>
    </source>
</evidence>
<keyword evidence="3" id="KW-0645">Protease</keyword>
<organism evidence="7 8">
    <name type="scientific">Symbiodinium natans</name>
    <dbReference type="NCBI Taxonomy" id="878477"/>
    <lineage>
        <taxon>Eukaryota</taxon>
        <taxon>Sar</taxon>
        <taxon>Alveolata</taxon>
        <taxon>Dinophyceae</taxon>
        <taxon>Suessiales</taxon>
        <taxon>Symbiodiniaceae</taxon>
        <taxon>Symbiodinium</taxon>
    </lineage>
</organism>
<sequence>MRALTLAGCLGEWTGYAAILGAGLSSKTKDSAKAAQFLERAIRNFTTEMKALSAIAQGENEQSITLPKRFVFRQIDCRIQALADRIRTCEKLRKKSPLSLDLASVDDLSADSQAAFGQRAFLLGDAYAWALFSTTLVVQGQQPTVDDFIPYLYGRGLCAWMRHMDSHFCLDEAIDVVVPDRAFYLVETQRERLCGLHVVNNMLGVVLYAREDFDQIAEDFAARNGIDRKCFCESDGYYSVEVLKEALGQRALDLDDLSSASCSVFARADEFVIFLLVATGALLVPKHECKWEAGRGSA</sequence>
<keyword evidence="4" id="KW-0833">Ubl conjugation pathway</keyword>
<comment type="catalytic activity">
    <reaction evidence="1">
        <text>Thiol-dependent hydrolysis of ester, thioester, amide, peptide and isopeptide bonds formed by the C-terminal Gly of ubiquitin (a 76-residue protein attached to proteins as an intracellular targeting signal).</text>
        <dbReference type="EC" id="3.4.19.12"/>
    </reaction>
</comment>
<dbReference type="Pfam" id="PF02099">
    <property type="entry name" value="Josephin"/>
    <property type="match status" value="1"/>
</dbReference>
<comment type="caution">
    <text evidence="7">The sequence shown here is derived from an EMBL/GenBank/DDBJ whole genome shotgun (WGS) entry which is preliminary data.</text>
</comment>
<name>A0A812RIB8_9DINO</name>
<evidence type="ECO:0000256" key="5">
    <source>
        <dbReference type="ARBA" id="ARBA00022801"/>
    </source>
</evidence>
<feature type="domain" description="Josephin" evidence="6">
    <location>
        <begin position="189"/>
        <end position="262"/>
    </location>
</feature>
<keyword evidence="5" id="KW-0378">Hydrolase</keyword>
<evidence type="ECO:0000313" key="8">
    <source>
        <dbReference type="Proteomes" id="UP000604046"/>
    </source>
</evidence>